<sequence>MKTKLSFLAACSFMLCTLFLVACDNGEEALTIWDYSPVVCYVAVEDAEGHDLLDPQTEGNILGQDIKADFMGDTYELNAEVVQTRYYLARFTGLQLVYGGDEERYYLRFGELAGENTYENEPLTLHWGDGSTDVITVYNRLLIHAQDDHEIVRRFSLNQGPEQESDLLTVTRAAGDTPVLNGAPWQLDDVSPVVDATLADEITDSLAKLPFGAGTGFRLEFPDGRIEAGQTGTLAITSPDGTSVQSEMTVKQVLSEENFNFYRQASDEQKAVYEDYEIPYFYFYMLCEAAFGEADDAPRTYHVFAVRTDAEPYYELWLCEDLTASFQALYPDETVNRAGRLLKGQLLLAE</sequence>
<keyword evidence="1" id="KW-0732">Signal</keyword>
<dbReference type="PROSITE" id="PS51257">
    <property type="entry name" value="PROKAR_LIPOPROTEIN"/>
    <property type="match status" value="1"/>
</dbReference>
<dbReference type="AlphaFoldDB" id="A0A9D2HZ11"/>
<dbReference type="EMBL" id="DWZI01000056">
    <property type="protein sequence ID" value="HJA86713.1"/>
    <property type="molecule type" value="Genomic_DNA"/>
</dbReference>
<name>A0A9D2HZ11_9BACE</name>
<organism evidence="2 3">
    <name type="scientific">Candidatus Bacteroides avicola</name>
    <dbReference type="NCBI Taxonomy" id="2838468"/>
    <lineage>
        <taxon>Bacteria</taxon>
        <taxon>Pseudomonadati</taxon>
        <taxon>Bacteroidota</taxon>
        <taxon>Bacteroidia</taxon>
        <taxon>Bacteroidales</taxon>
        <taxon>Bacteroidaceae</taxon>
        <taxon>Bacteroides</taxon>
    </lineage>
</organism>
<proteinExistence type="predicted"/>
<gene>
    <name evidence="2" type="ORF">H9950_11105</name>
</gene>
<reference evidence="2" key="2">
    <citation type="submission" date="2021-04" db="EMBL/GenBank/DDBJ databases">
        <authorList>
            <person name="Gilroy R."/>
        </authorList>
    </citation>
    <scope>NUCLEOTIDE SEQUENCE</scope>
    <source>
        <strain evidence="2">ChiHjej12B11-9795</strain>
    </source>
</reference>
<feature type="signal peptide" evidence="1">
    <location>
        <begin position="1"/>
        <end position="22"/>
    </location>
</feature>
<feature type="chain" id="PRO_5038735057" evidence="1">
    <location>
        <begin position="23"/>
        <end position="350"/>
    </location>
</feature>
<reference evidence="2" key="1">
    <citation type="journal article" date="2021" name="PeerJ">
        <title>Extensive microbial diversity within the chicken gut microbiome revealed by metagenomics and culture.</title>
        <authorList>
            <person name="Gilroy R."/>
            <person name="Ravi A."/>
            <person name="Getino M."/>
            <person name="Pursley I."/>
            <person name="Horton D.L."/>
            <person name="Alikhan N.F."/>
            <person name="Baker D."/>
            <person name="Gharbi K."/>
            <person name="Hall N."/>
            <person name="Watson M."/>
            <person name="Adriaenssens E.M."/>
            <person name="Foster-Nyarko E."/>
            <person name="Jarju S."/>
            <person name="Secka A."/>
            <person name="Antonio M."/>
            <person name="Oren A."/>
            <person name="Chaudhuri R.R."/>
            <person name="La Ragione R."/>
            <person name="Hildebrand F."/>
            <person name="Pallen M.J."/>
        </authorList>
    </citation>
    <scope>NUCLEOTIDE SEQUENCE</scope>
    <source>
        <strain evidence="2">ChiHjej12B11-9795</strain>
    </source>
</reference>
<accession>A0A9D2HZ11</accession>
<comment type="caution">
    <text evidence="2">The sequence shown here is derived from an EMBL/GenBank/DDBJ whole genome shotgun (WGS) entry which is preliminary data.</text>
</comment>
<dbReference type="Proteomes" id="UP000823862">
    <property type="component" value="Unassembled WGS sequence"/>
</dbReference>
<protein>
    <submittedName>
        <fullName evidence="2">Uncharacterized protein</fullName>
    </submittedName>
</protein>
<evidence type="ECO:0000256" key="1">
    <source>
        <dbReference type="SAM" id="SignalP"/>
    </source>
</evidence>
<evidence type="ECO:0000313" key="2">
    <source>
        <dbReference type="EMBL" id="HJA86713.1"/>
    </source>
</evidence>
<evidence type="ECO:0000313" key="3">
    <source>
        <dbReference type="Proteomes" id="UP000823862"/>
    </source>
</evidence>